<protein>
    <submittedName>
        <fullName evidence="2">Uncharacterized protein</fullName>
    </submittedName>
</protein>
<organism evidence="2 3">
    <name type="scientific">Termitidicoccus mucosus</name>
    <dbReference type="NCBI Taxonomy" id="1184151"/>
    <lineage>
        <taxon>Bacteria</taxon>
        <taxon>Pseudomonadati</taxon>
        <taxon>Verrucomicrobiota</taxon>
        <taxon>Opitutia</taxon>
        <taxon>Opitutales</taxon>
        <taxon>Opitutaceae</taxon>
        <taxon>Termitidicoccus</taxon>
    </lineage>
</organism>
<keyword evidence="3" id="KW-1185">Reference proteome</keyword>
<evidence type="ECO:0000313" key="2">
    <source>
        <dbReference type="EMBL" id="OAM86894.1"/>
    </source>
</evidence>
<dbReference type="EMBL" id="LRRQ01000194">
    <property type="protein sequence ID" value="OAM86894.1"/>
    <property type="molecule type" value="Genomic_DNA"/>
</dbReference>
<gene>
    <name evidence="2" type="ORF">AW736_25980</name>
</gene>
<comment type="caution">
    <text evidence="2">The sequence shown here is derived from an EMBL/GenBank/DDBJ whole genome shotgun (WGS) entry which is preliminary data.</text>
</comment>
<dbReference type="STRING" id="1184151.AW736_25980"/>
<accession>A0A178IA45</accession>
<evidence type="ECO:0000313" key="3">
    <source>
        <dbReference type="Proteomes" id="UP000078486"/>
    </source>
</evidence>
<proteinExistence type="predicted"/>
<evidence type="ECO:0000256" key="1">
    <source>
        <dbReference type="SAM" id="MobiDB-lite"/>
    </source>
</evidence>
<name>A0A178IA45_9BACT</name>
<feature type="region of interest" description="Disordered" evidence="1">
    <location>
        <begin position="24"/>
        <end position="43"/>
    </location>
</feature>
<feature type="compositionally biased region" description="Polar residues" evidence="1">
    <location>
        <begin position="25"/>
        <end position="36"/>
    </location>
</feature>
<reference evidence="2 3" key="1">
    <citation type="submission" date="2016-01" db="EMBL/GenBank/DDBJ databases">
        <title>High potential of lignocellulose degradation of a new Verrucomicrobia species.</title>
        <authorList>
            <person name="Wang Y."/>
            <person name="Shi Y."/>
            <person name="Qiu Z."/>
            <person name="Liu S."/>
            <person name="Yang H."/>
        </authorList>
    </citation>
    <scope>NUCLEOTIDE SEQUENCE [LARGE SCALE GENOMIC DNA]</scope>
    <source>
        <strain evidence="2 3">TSB47</strain>
    </source>
</reference>
<dbReference type="AlphaFoldDB" id="A0A178IA45"/>
<sequence>MNLLGYAHMPKRIEKDSSGFARWSEQITRSGPQAATRTAERGKRRVGMGLKKVGGLADDVTKNAEENYKPYMVLN</sequence>
<dbReference type="Proteomes" id="UP000078486">
    <property type="component" value="Unassembled WGS sequence"/>
</dbReference>